<dbReference type="AlphaFoldDB" id="N6ZZ42"/>
<evidence type="ECO:0000313" key="1">
    <source>
        <dbReference type="EMBL" id="ENO97379.1"/>
    </source>
</evidence>
<dbReference type="InterPro" id="IPR029063">
    <property type="entry name" value="SAM-dependent_MTases_sf"/>
</dbReference>
<evidence type="ECO:0008006" key="3">
    <source>
        <dbReference type="Google" id="ProtNLM"/>
    </source>
</evidence>
<dbReference type="SUPFAM" id="SSF53335">
    <property type="entry name" value="S-adenosyl-L-methionine-dependent methyltransferases"/>
    <property type="match status" value="1"/>
</dbReference>
<organism evidence="1 2">
    <name type="scientific">Thauera phenylacetica B4P</name>
    <dbReference type="NCBI Taxonomy" id="1234382"/>
    <lineage>
        <taxon>Bacteria</taxon>
        <taxon>Pseudomonadati</taxon>
        <taxon>Pseudomonadota</taxon>
        <taxon>Betaproteobacteria</taxon>
        <taxon>Rhodocyclales</taxon>
        <taxon>Zoogloeaceae</taxon>
        <taxon>Thauera</taxon>
    </lineage>
</organism>
<reference evidence="1 2" key="1">
    <citation type="submission" date="2012-09" db="EMBL/GenBank/DDBJ databases">
        <title>Draft Genome Sequences of 6 Strains from Genus Thauera.</title>
        <authorList>
            <person name="Liu B."/>
            <person name="Shapleigh J.P."/>
            <person name="Frostegard A.H."/>
        </authorList>
    </citation>
    <scope>NUCLEOTIDE SEQUENCE [LARGE SCALE GENOMIC DNA]</scope>
    <source>
        <strain evidence="1 2">B4P</strain>
    </source>
</reference>
<gene>
    <name evidence="1" type="ORF">C667_09215</name>
</gene>
<protein>
    <recommendedName>
        <fullName evidence="3">SAM-dependent methyltransferase</fullName>
    </recommendedName>
</protein>
<sequence>MVKVLHYSPWASTPALFTAAAGVLPAGGAVYCHGPYRRGGAHTAPSNAAFDDWLRNIDSRFAVRDPEAVEAEVRRRDSRLDEVVDMPANNLSLVFRRL</sequence>
<dbReference type="PANTHER" id="PTHR20974:SF0">
    <property type="entry name" value="UPF0585 PROTEIN CG18661"/>
    <property type="match status" value="1"/>
</dbReference>
<proteinExistence type="predicted"/>
<keyword evidence="2" id="KW-1185">Reference proteome</keyword>
<dbReference type="EMBL" id="AMXF01000050">
    <property type="protein sequence ID" value="ENO97379.1"/>
    <property type="molecule type" value="Genomic_DNA"/>
</dbReference>
<evidence type="ECO:0000313" key="2">
    <source>
        <dbReference type="Proteomes" id="UP000013047"/>
    </source>
</evidence>
<comment type="caution">
    <text evidence="1">The sequence shown here is derived from an EMBL/GenBank/DDBJ whole genome shotgun (WGS) entry which is preliminary data.</text>
</comment>
<dbReference type="Proteomes" id="UP000013047">
    <property type="component" value="Unassembled WGS sequence"/>
</dbReference>
<dbReference type="Pfam" id="PF06080">
    <property type="entry name" value="DUF938"/>
    <property type="match status" value="1"/>
</dbReference>
<name>N6ZZ42_9RHOO</name>
<dbReference type="PANTHER" id="PTHR20974">
    <property type="entry name" value="UPF0585 PROTEIN CG18661"/>
    <property type="match status" value="1"/>
</dbReference>
<accession>N6ZZ42</accession>
<dbReference type="InterPro" id="IPR010342">
    <property type="entry name" value="DUF938"/>
</dbReference>
<dbReference type="RefSeq" id="WP_004361280.1">
    <property type="nucleotide sequence ID" value="NZ_AMXF01000050.1"/>
</dbReference>